<evidence type="ECO:0000313" key="1">
    <source>
        <dbReference type="EMBL" id="CDW24658.1"/>
    </source>
</evidence>
<dbReference type="AlphaFoldDB" id="A0A0K2TF52"/>
<protein>
    <submittedName>
        <fullName evidence="1">Uncharacterized protein</fullName>
    </submittedName>
</protein>
<accession>A0A0K2TF52</accession>
<name>A0A0K2TF52_LEPSM</name>
<dbReference type="EMBL" id="HACA01007297">
    <property type="protein sequence ID" value="CDW24658.1"/>
    <property type="molecule type" value="Transcribed_RNA"/>
</dbReference>
<proteinExistence type="predicted"/>
<reference evidence="1" key="1">
    <citation type="submission" date="2014-05" db="EMBL/GenBank/DDBJ databases">
        <authorList>
            <person name="Chronopoulou M."/>
        </authorList>
    </citation>
    <scope>NUCLEOTIDE SEQUENCE</scope>
    <source>
        <tissue evidence="1">Whole organism</tissue>
    </source>
</reference>
<sequence length="36" mass="4007">MINITLLHHSASILEPSPRIIQHFSLICNKCSKSSS</sequence>
<organism evidence="1">
    <name type="scientific">Lepeophtheirus salmonis</name>
    <name type="common">Salmon louse</name>
    <name type="synonym">Caligus salmonis</name>
    <dbReference type="NCBI Taxonomy" id="72036"/>
    <lineage>
        <taxon>Eukaryota</taxon>
        <taxon>Metazoa</taxon>
        <taxon>Ecdysozoa</taxon>
        <taxon>Arthropoda</taxon>
        <taxon>Crustacea</taxon>
        <taxon>Multicrustacea</taxon>
        <taxon>Hexanauplia</taxon>
        <taxon>Copepoda</taxon>
        <taxon>Siphonostomatoida</taxon>
        <taxon>Caligidae</taxon>
        <taxon>Lepeophtheirus</taxon>
    </lineage>
</organism>